<dbReference type="InterPro" id="IPR045336">
    <property type="entry name" value="MmgE_PrpD_N"/>
</dbReference>
<dbReference type="Pfam" id="PF03972">
    <property type="entry name" value="MmgE_PrpD_N"/>
    <property type="match status" value="1"/>
</dbReference>
<dbReference type="PANTHER" id="PTHR16943:SF8">
    <property type="entry name" value="2-METHYLCITRATE DEHYDRATASE"/>
    <property type="match status" value="1"/>
</dbReference>
<dbReference type="InterPro" id="IPR042183">
    <property type="entry name" value="MmgE/PrpD_sf_1"/>
</dbReference>
<gene>
    <name evidence="4" type="ORF">BKA02_001319</name>
</gene>
<dbReference type="RefSeq" id="WP_179432444.1">
    <property type="nucleotide sequence ID" value="NZ_BAABLC010000001.1"/>
</dbReference>
<evidence type="ECO:0000313" key="5">
    <source>
        <dbReference type="Proteomes" id="UP000552045"/>
    </source>
</evidence>
<dbReference type="PANTHER" id="PTHR16943">
    <property type="entry name" value="2-METHYLCITRATE DEHYDRATASE-RELATED"/>
    <property type="match status" value="1"/>
</dbReference>
<dbReference type="Proteomes" id="UP000552045">
    <property type="component" value="Unassembled WGS sequence"/>
</dbReference>
<evidence type="ECO:0000256" key="1">
    <source>
        <dbReference type="ARBA" id="ARBA00006174"/>
    </source>
</evidence>
<reference evidence="4 5" key="1">
    <citation type="submission" date="2020-07" db="EMBL/GenBank/DDBJ databases">
        <title>Sequencing the genomes of 1000 actinobacteria strains.</title>
        <authorList>
            <person name="Klenk H.-P."/>
        </authorList>
    </citation>
    <scope>NUCLEOTIDE SEQUENCE [LARGE SCALE GENOMIC DNA]</scope>
    <source>
        <strain evidence="4 5">DSM 22185</strain>
    </source>
</reference>
<feature type="domain" description="MmgE/PrpD N-terminal" evidence="2">
    <location>
        <begin position="5"/>
        <end position="226"/>
    </location>
</feature>
<organism evidence="4 5">
    <name type="scientific">Microbacterium pseudoresistens</name>
    <dbReference type="NCBI Taxonomy" id="640634"/>
    <lineage>
        <taxon>Bacteria</taxon>
        <taxon>Bacillati</taxon>
        <taxon>Actinomycetota</taxon>
        <taxon>Actinomycetes</taxon>
        <taxon>Micrococcales</taxon>
        <taxon>Microbacteriaceae</taxon>
        <taxon>Microbacterium</taxon>
    </lineage>
</organism>
<dbReference type="SUPFAM" id="SSF103378">
    <property type="entry name" value="2-methylcitrate dehydratase PrpD"/>
    <property type="match status" value="1"/>
</dbReference>
<dbReference type="InterPro" id="IPR036148">
    <property type="entry name" value="MmgE/PrpD_sf"/>
</dbReference>
<evidence type="ECO:0000313" key="4">
    <source>
        <dbReference type="EMBL" id="NYD54264.1"/>
    </source>
</evidence>
<sequence length="460" mass="47076">MSAARELARAAAGVRWSGLDEPTRDNARAVFLDTLAVMAGGVARDLQSGLRRLLLAGSGDGPATVLGAARGLSVSEAVALNATLPTVLQLDEGYRLSRGHPGIHVVPVALAVGEQRGASVDEVLSALVAGYEVAARIGVAMGGTKPDIHPHGNWGAVGAAVAAAWLHSDADPAAIEAAIDIASGLAGRHDRRAAARGAGMHHLWASTGAHTGLIAGTAAAAGASAVEGALVDFLLPGSGAAPQPALLTDGLRDGSFTRFLIAENYFKLWASCGHTHTAIGAALEIAAHGPVPVEDIETVEVRTFRAASTLDARTAENALAARFSIPYVVAAALRDGRFDDDSVEDPALDALTPIAARVRVVHDESMDEGYPERGRPTTVTVHLKDGGSRSAEALLSAGDPETPATSTELEDKALRLFGSAFGQTAAREIVDRWNGLGASASITQLSGALRRAVASEGGLS</sequence>
<comment type="caution">
    <text evidence="4">The sequence shown here is derived from an EMBL/GenBank/DDBJ whole genome shotgun (WGS) entry which is preliminary data.</text>
</comment>
<keyword evidence="5" id="KW-1185">Reference proteome</keyword>
<comment type="similarity">
    <text evidence="1">Belongs to the PrpD family.</text>
</comment>
<accession>A0A7Y9JP24</accession>
<dbReference type="Pfam" id="PF19305">
    <property type="entry name" value="MmgE_PrpD_C"/>
    <property type="match status" value="1"/>
</dbReference>
<dbReference type="GO" id="GO:0016829">
    <property type="term" value="F:lyase activity"/>
    <property type="evidence" value="ECO:0007669"/>
    <property type="project" value="InterPro"/>
</dbReference>
<dbReference type="InterPro" id="IPR005656">
    <property type="entry name" value="MmgE_PrpD"/>
</dbReference>
<name>A0A7Y9JP24_9MICO</name>
<evidence type="ECO:0000259" key="2">
    <source>
        <dbReference type="Pfam" id="PF03972"/>
    </source>
</evidence>
<evidence type="ECO:0000259" key="3">
    <source>
        <dbReference type="Pfam" id="PF19305"/>
    </source>
</evidence>
<dbReference type="AlphaFoldDB" id="A0A7Y9JP24"/>
<dbReference type="InterPro" id="IPR042188">
    <property type="entry name" value="MmgE/PrpD_sf_2"/>
</dbReference>
<feature type="domain" description="MmgE/PrpD C-terminal" evidence="3">
    <location>
        <begin position="269"/>
        <end position="431"/>
    </location>
</feature>
<dbReference type="Gene3D" id="1.10.4100.10">
    <property type="entry name" value="2-methylcitrate dehydratase PrpD"/>
    <property type="match status" value="1"/>
</dbReference>
<protein>
    <submittedName>
        <fullName evidence="4">2-methylcitrate dehydratase PrpD</fullName>
    </submittedName>
</protein>
<proteinExistence type="inferred from homology"/>
<dbReference type="EMBL" id="JACCBH010000001">
    <property type="protein sequence ID" value="NYD54264.1"/>
    <property type="molecule type" value="Genomic_DNA"/>
</dbReference>
<dbReference type="InterPro" id="IPR045337">
    <property type="entry name" value="MmgE_PrpD_C"/>
</dbReference>
<dbReference type="Gene3D" id="3.30.1330.120">
    <property type="entry name" value="2-methylcitrate dehydratase PrpD"/>
    <property type="match status" value="1"/>
</dbReference>